<dbReference type="EMBL" id="PGYQ01000003">
    <property type="protein sequence ID" value="PKL72514.1"/>
    <property type="molecule type" value="Genomic_DNA"/>
</dbReference>
<dbReference type="SUPFAM" id="SSF47729">
    <property type="entry name" value="IHF-like DNA-binding proteins"/>
    <property type="match status" value="1"/>
</dbReference>
<dbReference type="PRINTS" id="PR01727">
    <property type="entry name" value="DNABINDINGHU"/>
</dbReference>
<evidence type="ECO:0000313" key="4">
    <source>
        <dbReference type="EMBL" id="PKL72514.1"/>
    </source>
</evidence>
<dbReference type="CDD" id="cd13831">
    <property type="entry name" value="HU"/>
    <property type="match status" value="1"/>
</dbReference>
<keyword evidence="2 4" id="KW-0238">DNA-binding</keyword>
<protein>
    <submittedName>
        <fullName evidence="4">DNA-binding protein HU</fullName>
    </submittedName>
</protein>
<proteinExistence type="inferred from homology"/>
<dbReference type="Proteomes" id="UP000233414">
    <property type="component" value="Unassembled WGS sequence"/>
</dbReference>
<dbReference type="PANTHER" id="PTHR33175">
    <property type="entry name" value="DNA-BINDING PROTEIN HU"/>
    <property type="match status" value="1"/>
</dbReference>
<dbReference type="GO" id="GO:0003677">
    <property type="term" value="F:DNA binding"/>
    <property type="evidence" value="ECO:0007669"/>
    <property type="project" value="UniProtKB-KW"/>
</dbReference>
<dbReference type="SMART" id="SM00411">
    <property type="entry name" value="BHL"/>
    <property type="match status" value="1"/>
</dbReference>
<evidence type="ECO:0000313" key="5">
    <source>
        <dbReference type="Proteomes" id="UP000233414"/>
    </source>
</evidence>
<dbReference type="PANTHER" id="PTHR33175:SF3">
    <property type="entry name" value="DNA-BINDING PROTEIN HU-BETA"/>
    <property type="match status" value="1"/>
</dbReference>
<comment type="caution">
    <text evidence="4">The sequence shown here is derived from an EMBL/GenBank/DDBJ whole genome shotgun (WGS) entry which is preliminary data.</text>
</comment>
<evidence type="ECO:0000256" key="2">
    <source>
        <dbReference type="ARBA" id="ARBA00023125"/>
    </source>
</evidence>
<reference evidence="4 5" key="1">
    <citation type="journal article" date="2017" name="ISME J.">
        <title>Potential for microbial H2 and metal transformations associated with novel bacteria and archaea in deep terrestrial subsurface sediments.</title>
        <authorList>
            <person name="Hernsdorf A.W."/>
            <person name="Amano Y."/>
            <person name="Miyakawa K."/>
            <person name="Ise K."/>
            <person name="Suzuki Y."/>
            <person name="Anantharaman K."/>
            <person name="Probst A."/>
            <person name="Burstein D."/>
            <person name="Thomas B.C."/>
            <person name="Banfield J.F."/>
        </authorList>
    </citation>
    <scope>NUCLEOTIDE SEQUENCE [LARGE SCALE GENOMIC DNA]</scope>
    <source>
        <strain evidence="4">HGW-Kuenenbacteria-1</strain>
    </source>
</reference>
<organism evidence="4 5">
    <name type="scientific">Candidatus Kuenenbacteria bacterium HGW-Kuenenbacteria-1</name>
    <dbReference type="NCBI Taxonomy" id="2013812"/>
    <lineage>
        <taxon>Bacteria</taxon>
        <taxon>Candidatus Kueneniibacteriota</taxon>
    </lineage>
</organism>
<dbReference type="GO" id="GO:0030527">
    <property type="term" value="F:structural constituent of chromatin"/>
    <property type="evidence" value="ECO:0007669"/>
    <property type="project" value="InterPro"/>
</dbReference>
<keyword evidence="1" id="KW-0226">DNA condensation</keyword>
<dbReference type="AlphaFoldDB" id="A0A2N1UNT0"/>
<dbReference type="InterPro" id="IPR020816">
    <property type="entry name" value="Histone-like_DNA-bd_CS"/>
</dbReference>
<dbReference type="GO" id="GO:0005829">
    <property type="term" value="C:cytosol"/>
    <property type="evidence" value="ECO:0007669"/>
    <property type="project" value="TreeGrafter"/>
</dbReference>
<dbReference type="InterPro" id="IPR000119">
    <property type="entry name" value="Hist_DNA-bd"/>
</dbReference>
<dbReference type="Gene3D" id="4.10.520.10">
    <property type="entry name" value="IHF-like DNA-binding proteins"/>
    <property type="match status" value="1"/>
</dbReference>
<sequence length="91" mass="9790">MNKTELIDTIATKISIKKTEAEKMIATFIAIVTTTLKKGGEVALTGFGTFSAKKRAARMGVNPQNPTQKIKIPAVTVPKFKAGKTLKDALK</sequence>
<dbReference type="PROSITE" id="PS00045">
    <property type="entry name" value="HISTONE_LIKE"/>
    <property type="match status" value="1"/>
</dbReference>
<dbReference type="InterPro" id="IPR010992">
    <property type="entry name" value="IHF-like_DNA-bd_dom_sf"/>
</dbReference>
<evidence type="ECO:0000256" key="1">
    <source>
        <dbReference type="ARBA" id="ARBA00023067"/>
    </source>
</evidence>
<gene>
    <name evidence="4" type="ORF">CVV26_01335</name>
</gene>
<evidence type="ECO:0000256" key="3">
    <source>
        <dbReference type="RuleBase" id="RU003939"/>
    </source>
</evidence>
<dbReference type="Pfam" id="PF00216">
    <property type="entry name" value="Bac_DNA_binding"/>
    <property type="match status" value="1"/>
</dbReference>
<name>A0A2N1UNT0_9BACT</name>
<comment type="similarity">
    <text evidence="3">Belongs to the bacterial histone-like protein family.</text>
</comment>
<accession>A0A2N1UNT0</accession>
<dbReference type="GO" id="GO:0030261">
    <property type="term" value="P:chromosome condensation"/>
    <property type="evidence" value="ECO:0007669"/>
    <property type="project" value="UniProtKB-KW"/>
</dbReference>